<dbReference type="GeneID" id="58096760"/>
<evidence type="ECO:0000313" key="2">
    <source>
        <dbReference type="Proteomes" id="UP000034455"/>
    </source>
</evidence>
<dbReference type="RefSeq" id="WP_019468875.1">
    <property type="nucleotide sequence ID" value="NZ_BKAS01000010.1"/>
</dbReference>
<dbReference type="Proteomes" id="UP000034455">
    <property type="component" value="Unassembled WGS sequence"/>
</dbReference>
<dbReference type="AlphaFoldDB" id="A0A0M2P4C1"/>
<dbReference type="EMBL" id="LAKJ01000003">
    <property type="protein sequence ID" value="KKI65045.1"/>
    <property type="molecule type" value="Genomic_DNA"/>
</dbReference>
<sequence>MSQGLIDTVKVQLYDLNDDMKAALSELNQNKQLVINGPDSQLIKRGFDISYYQGQKQAIDTITSLVEQIDVEETFIQRYTTFVQEETQLYEKYLSKFNNMDIPTQDFNDFIAQYYKLKGTQSILNVLDTTMNEHP</sequence>
<accession>A0A0M2P4C1</accession>
<organism evidence="1 2">
    <name type="scientific">Staphylococcus cohnii subsp. cohnii</name>
    <dbReference type="NCBI Taxonomy" id="74704"/>
    <lineage>
        <taxon>Bacteria</taxon>
        <taxon>Bacillati</taxon>
        <taxon>Bacillota</taxon>
        <taxon>Bacilli</taxon>
        <taxon>Bacillales</taxon>
        <taxon>Staphylococcaceae</taxon>
        <taxon>Staphylococcus</taxon>
        <taxon>Staphylococcus cohnii species complex</taxon>
    </lineage>
</organism>
<name>A0A0M2P4C1_STACC</name>
<evidence type="ECO:0000313" key="1">
    <source>
        <dbReference type="EMBL" id="KKI65045.1"/>
    </source>
</evidence>
<protein>
    <submittedName>
        <fullName evidence="1">Uncharacterized protein</fullName>
    </submittedName>
</protein>
<dbReference type="PATRIC" id="fig|74704.6.peg.1731"/>
<reference evidence="1 2" key="1">
    <citation type="submission" date="2015-03" db="EMBL/GenBank/DDBJ databases">
        <title>Genome Assembly of Staphylococcus cohnii subsp. cohnii strain G22B2.</title>
        <authorList>
            <person name="Nair G."/>
            <person name="Kaur G."/>
            <person name="Khatri I."/>
            <person name="Singh N.K."/>
            <person name="Sathyabama S."/>
            <person name="Maurya S.K."/>
            <person name="Subramanian S."/>
            <person name="Agrewala J.N."/>
            <person name="Mayilraj S."/>
        </authorList>
    </citation>
    <scope>NUCLEOTIDE SEQUENCE [LARGE SCALE GENOMIC DNA]</scope>
    <source>
        <strain evidence="1 2">G22B2</strain>
    </source>
</reference>
<proteinExistence type="predicted"/>
<comment type="caution">
    <text evidence="1">The sequence shown here is derived from an EMBL/GenBank/DDBJ whole genome shotgun (WGS) entry which is preliminary data.</text>
</comment>
<gene>
    <name evidence="1" type="ORF">UF66_1688</name>
</gene>